<dbReference type="InterPro" id="IPR051637">
    <property type="entry name" value="Ank_repeat_dom-contain_49"/>
</dbReference>
<dbReference type="STRING" id="6573.A0A210QAY3"/>
<reference evidence="5 6" key="1">
    <citation type="journal article" date="2017" name="Nat. Ecol. Evol.">
        <title>Scallop genome provides insights into evolution of bilaterian karyotype and development.</title>
        <authorList>
            <person name="Wang S."/>
            <person name="Zhang J."/>
            <person name="Jiao W."/>
            <person name="Li J."/>
            <person name="Xun X."/>
            <person name="Sun Y."/>
            <person name="Guo X."/>
            <person name="Huan P."/>
            <person name="Dong B."/>
            <person name="Zhang L."/>
            <person name="Hu X."/>
            <person name="Sun X."/>
            <person name="Wang J."/>
            <person name="Zhao C."/>
            <person name="Wang Y."/>
            <person name="Wang D."/>
            <person name="Huang X."/>
            <person name="Wang R."/>
            <person name="Lv J."/>
            <person name="Li Y."/>
            <person name="Zhang Z."/>
            <person name="Liu B."/>
            <person name="Lu W."/>
            <person name="Hui Y."/>
            <person name="Liang J."/>
            <person name="Zhou Z."/>
            <person name="Hou R."/>
            <person name="Li X."/>
            <person name="Liu Y."/>
            <person name="Li H."/>
            <person name="Ning X."/>
            <person name="Lin Y."/>
            <person name="Zhao L."/>
            <person name="Xing Q."/>
            <person name="Dou J."/>
            <person name="Li Y."/>
            <person name="Mao J."/>
            <person name="Guo H."/>
            <person name="Dou H."/>
            <person name="Li T."/>
            <person name="Mu C."/>
            <person name="Jiang W."/>
            <person name="Fu Q."/>
            <person name="Fu X."/>
            <person name="Miao Y."/>
            <person name="Liu J."/>
            <person name="Yu Q."/>
            <person name="Li R."/>
            <person name="Liao H."/>
            <person name="Li X."/>
            <person name="Kong Y."/>
            <person name="Jiang Z."/>
            <person name="Chourrout D."/>
            <person name="Li R."/>
            <person name="Bao Z."/>
        </authorList>
    </citation>
    <scope>NUCLEOTIDE SEQUENCE [LARGE SCALE GENOMIC DNA]</scope>
    <source>
        <strain evidence="5 6">PY_sf001</strain>
    </source>
</reference>
<name>A0A210QAY3_MIZYE</name>
<keyword evidence="1" id="KW-0677">Repeat</keyword>
<feature type="compositionally biased region" description="Acidic residues" evidence="4">
    <location>
        <begin position="515"/>
        <end position="526"/>
    </location>
</feature>
<dbReference type="GO" id="GO:0016301">
    <property type="term" value="F:kinase activity"/>
    <property type="evidence" value="ECO:0007669"/>
    <property type="project" value="UniProtKB-KW"/>
</dbReference>
<dbReference type="PANTHER" id="PTHR24180:SF45">
    <property type="entry name" value="POLY [ADP-RIBOSE] POLYMERASE TANKYRASE"/>
    <property type="match status" value="1"/>
</dbReference>
<proteinExistence type="predicted"/>
<keyword evidence="2 3" id="KW-0040">ANK repeat</keyword>
<keyword evidence="6" id="KW-1185">Reference proteome</keyword>
<gene>
    <name evidence="5" type="ORF">KP79_PYT07293</name>
</gene>
<dbReference type="InterPro" id="IPR002110">
    <property type="entry name" value="Ankyrin_rpt"/>
</dbReference>
<sequence length="526" mass="59642">MAGGVFHVEFGINETNLTRALEQGNFVTAEKIIRDTNNPSYLDEGCYRRTPLFICLCGMDEEEKRVRPRNLYLAKLMMEHGANVNFRVPTTYFGSEFESPGLSPLELLTDFYNELTKHRHHYGNEPWTMYHGGWDPHIDVVVGLNKQHLTALEDVIEHVEDIMFVILTHGGDANISDLSKLTPLHKTSIFSYDNRLLKLLVENGGNLNALDTEGSSPLLAMCDIAASDMYDYLEDLSPTSDDTLEDTSANLSVKHNFLNFMLSQKDIEVDISNRRGQTALFHCVIRGDVDACYKLLKAGASPSIRGVVWETRKKKRKLSPIFASFLSIPIQRTLSWQNMHHKLATAPHQFGHLVDLGFFNTKEMVEEMTFYIEHEFPEFSDLKSVSHKLVNSMFGRTTATLQQLAARKIFHSCFLEGSSSLGKLMPAETLKNRYSNADLKHSDVYDEYVTLGLNQAVLQALVMRLNLPQDSRVNFKIELLLHRMASKFSTYKVLQPETIFGGDDSDNSNDSNSESLDEGDSDLEYW</sequence>
<keyword evidence="5" id="KW-0418">Kinase</keyword>
<comment type="caution">
    <text evidence="5">The sequence shown here is derived from an EMBL/GenBank/DDBJ whole genome shotgun (WGS) entry which is preliminary data.</text>
</comment>
<evidence type="ECO:0000256" key="3">
    <source>
        <dbReference type="PROSITE-ProRule" id="PRU00023"/>
    </source>
</evidence>
<dbReference type="PANTHER" id="PTHR24180">
    <property type="entry name" value="CYCLIN-DEPENDENT KINASE INHIBITOR 2C-RELATED"/>
    <property type="match status" value="1"/>
</dbReference>
<dbReference type="PROSITE" id="PS50088">
    <property type="entry name" value="ANK_REPEAT"/>
    <property type="match status" value="1"/>
</dbReference>
<dbReference type="SMART" id="SM00248">
    <property type="entry name" value="ANK"/>
    <property type="match status" value="4"/>
</dbReference>
<dbReference type="OrthoDB" id="539213at2759"/>
<organism evidence="5 6">
    <name type="scientific">Mizuhopecten yessoensis</name>
    <name type="common">Japanese scallop</name>
    <name type="synonym">Patinopecten yessoensis</name>
    <dbReference type="NCBI Taxonomy" id="6573"/>
    <lineage>
        <taxon>Eukaryota</taxon>
        <taxon>Metazoa</taxon>
        <taxon>Spiralia</taxon>
        <taxon>Lophotrochozoa</taxon>
        <taxon>Mollusca</taxon>
        <taxon>Bivalvia</taxon>
        <taxon>Autobranchia</taxon>
        <taxon>Pteriomorphia</taxon>
        <taxon>Pectinida</taxon>
        <taxon>Pectinoidea</taxon>
        <taxon>Pectinidae</taxon>
        <taxon>Mizuhopecten</taxon>
    </lineage>
</organism>
<evidence type="ECO:0000256" key="4">
    <source>
        <dbReference type="SAM" id="MobiDB-lite"/>
    </source>
</evidence>
<evidence type="ECO:0000256" key="1">
    <source>
        <dbReference type="ARBA" id="ARBA00022737"/>
    </source>
</evidence>
<dbReference type="AlphaFoldDB" id="A0A210QAY3"/>
<feature type="repeat" description="ANK" evidence="3">
    <location>
        <begin position="179"/>
        <end position="212"/>
    </location>
</feature>
<feature type="region of interest" description="Disordered" evidence="4">
    <location>
        <begin position="502"/>
        <end position="526"/>
    </location>
</feature>
<keyword evidence="5" id="KW-0808">Transferase</keyword>
<evidence type="ECO:0000313" key="5">
    <source>
        <dbReference type="EMBL" id="OWF45897.1"/>
    </source>
</evidence>
<evidence type="ECO:0000313" key="6">
    <source>
        <dbReference type="Proteomes" id="UP000242188"/>
    </source>
</evidence>
<dbReference type="SUPFAM" id="SSF48403">
    <property type="entry name" value="Ankyrin repeat"/>
    <property type="match status" value="1"/>
</dbReference>
<accession>A0A210QAY3</accession>
<protein>
    <submittedName>
        <fullName evidence="5">Ankyrin repeat and protein kinase domain-containing protein 1</fullName>
    </submittedName>
</protein>
<dbReference type="InterPro" id="IPR036770">
    <property type="entry name" value="Ankyrin_rpt-contain_sf"/>
</dbReference>
<dbReference type="Gene3D" id="1.25.40.20">
    <property type="entry name" value="Ankyrin repeat-containing domain"/>
    <property type="match status" value="2"/>
</dbReference>
<evidence type="ECO:0000256" key="2">
    <source>
        <dbReference type="ARBA" id="ARBA00023043"/>
    </source>
</evidence>
<dbReference type="EMBL" id="NEDP02004373">
    <property type="protein sequence ID" value="OWF45897.1"/>
    <property type="molecule type" value="Genomic_DNA"/>
</dbReference>
<dbReference type="Proteomes" id="UP000242188">
    <property type="component" value="Unassembled WGS sequence"/>
</dbReference>